<accession>A0A1H5U7H0</accession>
<keyword evidence="3" id="KW-1185">Reference proteome</keyword>
<evidence type="ECO:0008006" key="4">
    <source>
        <dbReference type="Google" id="ProtNLM"/>
    </source>
</evidence>
<feature type="signal peptide" evidence="1">
    <location>
        <begin position="1"/>
        <end position="24"/>
    </location>
</feature>
<protein>
    <recommendedName>
        <fullName evidence="4">Ig-like domain-containing protein</fullName>
    </recommendedName>
</protein>
<proteinExistence type="predicted"/>
<feature type="chain" id="PRO_5009285836" description="Ig-like domain-containing protein" evidence="1">
    <location>
        <begin position="25"/>
        <end position="196"/>
    </location>
</feature>
<sequence length="196" mass="21094">MKPHRLWATLIALAFCALACTAGGAPTPTSVPPPTPIADAAPYLCELVPEQAFRVVSGTTGALAETTTGTGTSGECWAPDTNPHPLEVSWLQVGDGTTQEHLDFLMNDRRRLYSRYDGVKLPADLGDGMAVRLTNTVLADQPYRVSAKFRCGGKDRLVDIYLARVAAGRDGIKDLTALMRIAQKRYGGVYRCTPGE</sequence>
<evidence type="ECO:0000313" key="2">
    <source>
        <dbReference type="EMBL" id="SEF70227.1"/>
    </source>
</evidence>
<keyword evidence="1" id="KW-0732">Signal</keyword>
<organism evidence="2 3">
    <name type="scientific">Nonomuraea solani</name>
    <dbReference type="NCBI Taxonomy" id="1144553"/>
    <lineage>
        <taxon>Bacteria</taxon>
        <taxon>Bacillati</taxon>
        <taxon>Actinomycetota</taxon>
        <taxon>Actinomycetes</taxon>
        <taxon>Streptosporangiales</taxon>
        <taxon>Streptosporangiaceae</taxon>
        <taxon>Nonomuraea</taxon>
    </lineage>
</organism>
<name>A0A1H5U7H0_9ACTN</name>
<evidence type="ECO:0000256" key="1">
    <source>
        <dbReference type="SAM" id="SignalP"/>
    </source>
</evidence>
<dbReference type="AlphaFoldDB" id="A0A1H5U7H0"/>
<reference evidence="2 3" key="1">
    <citation type="submission" date="2016-10" db="EMBL/GenBank/DDBJ databases">
        <authorList>
            <person name="de Groot N.N."/>
        </authorList>
    </citation>
    <scope>NUCLEOTIDE SEQUENCE [LARGE SCALE GENOMIC DNA]</scope>
    <source>
        <strain evidence="2 3">CGMCC 4.7037</strain>
    </source>
</reference>
<dbReference type="EMBL" id="FNVT01000001">
    <property type="protein sequence ID" value="SEF70227.1"/>
    <property type="molecule type" value="Genomic_DNA"/>
</dbReference>
<dbReference type="Proteomes" id="UP000236732">
    <property type="component" value="Unassembled WGS sequence"/>
</dbReference>
<evidence type="ECO:0000313" key="3">
    <source>
        <dbReference type="Proteomes" id="UP000236732"/>
    </source>
</evidence>
<gene>
    <name evidence="2" type="ORF">SAMN05444920_101415</name>
</gene>